<organism evidence="2 3">
    <name type="scientific">Agromyces agglutinans</name>
    <dbReference type="NCBI Taxonomy" id="2662258"/>
    <lineage>
        <taxon>Bacteria</taxon>
        <taxon>Bacillati</taxon>
        <taxon>Actinomycetota</taxon>
        <taxon>Actinomycetes</taxon>
        <taxon>Micrococcales</taxon>
        <taxon>Microbacteriaceae</taxon>
        <taxon>Agromyces</taxon>
    </lineage>
</organism>
<evidence type="ECO:0000313" key="3">
    <source>
        <dbReference type="Proteomes" id="UP000431080"/>
    </source>
</evidence>
<gene>
    <name evidence="2" type="ORF">GE115_16715</name>
</gene>
<evidence type="ECO:0008006" key="4">
    <source>
        <dbReference type="Google" id="ProtNLM"/>
    </source>
</evidence>
<feature type="chain" id="PRO_5038426699" description="DUF3558 domain-containing protein" evidence="1">
    <location>
        <begin position="20"/>
        <end position="325"/>
    </location>
</feature>
<keyword evidence="3" id="KW-1185">Reference proteome</keyword>
<dbReference type="RefSeq" id="WP_153685893.1">
    <property type="nucleotide sequence ID" value="NZ_WJIF01000013.1"/>
</dbReference>
<dbReference type="AlphaFoldDB" id="A0A6I2FAY7"/>
<keyword evidence="1" id="KW-0732">Signal</keyword>
<comment type="caution">
    <text evidence="2">The sequence shown here is derived from an EMBL/GenBank/DDBJ whole genome shotgun (WGS) entry which is preliminary data.</text>
</comment>
<feature type="signal peptide" evidence="1">
    <location>
        <begin position="1"/>
        <end position="19"/>
    </location>
</feature>
<dbReference type="EMBL" id="WJIF01000013">
    <property type="protein sequence ID" value="MRG61501.1"/>
    <property type="molecule type" value="Genomic_DNA"/>
</dbReference>
<reference evidence="2 3" key="1">
    <citation type="submission" date="2019-10" db="EMBL/GenBank/DDBJ databases">
        <authorList>
            <person name="Nie G."/>
            <person name="Ming H."/>
            <person name="Yi B."/>
        </authorList>
    </citation>
    <scope>NUCLEOTIDE SEQUENCE [LARGE SCALE GENOMIC DNA]</scope>
    <source>
        <strain evidence="2 3">CFH 90414</strain>
    </source>
</reference>
<evidence type="ECO:0000313" key="2">
    <source>
        <dbReference type="EMBL" id="MRG61501.1"/>
    </source>
</evidence>
<sequence>MTRRVPAAALAAGSVLLLAACTLPGASAEAPAPTSAAPMAAPKATPEAVSTRLFDGDCDAVLSPEEVSTVTGLVVARQAVTPLDDMGGGHAAVAALGGVHCMWLAADQGSVVSVTVIPASQAGDEVAAQSASQPYCYGAACSFSVTVGEDWVAGVVYTADGIDPADAADQLVALIAPRAAEQPHDFAPLEAATRVDCATLAADLDLPALLGVEGVTLVDGNGPAEAGPGVYGAMAAIGQGGCLTDGAPHIELNVLPTGGWLLGVVPPGESTGVPSGTGLTIRSWTDAAGRAVAFVSFDGALAQASSDQVPLDTLIRIAQGVAGAV</sequence>
<name>A0A6I2FAY7_9MICO</name>
<proteinExistence type="predicted"/>
<protein>
    <recommendedName>
        <fullName evidence="4">DUF3558 domain-containing protein</fullName>
    </recommendedName>
</protein>
<dbReference type="Proteomes" id="UP000431080">
    <property type="component" value="Unassembled WGS sequence"/>
</dbReference>
<dbReference type="PROSITE" id="PS51257">
    <property type="entry name" value="PROKAR_LIPOPROTEIN"/>
    <property type="match status" value="1"/>
</dbReference>
<evidence type="ECO:0000256" key="1">
    <source>
        <dbReference type="SAM" id="SignalP"/>
    </source>
</evidence>
<accession>A0A6I2FAY7</accession>